<proteinExistence type="predicted"/>
<gene>
    <name evidence="1" type="ORF">DJ019_02340</name>
</gene>
<name>A0A328BSQ5_9CAUL</name>
<evidence type="ECO:0000313" key="1">
    <source>
        <dbReference type="EMBL" id="RAK68874.1"/>
    </source>
</evidence>
<dbReference type="EMBL" id="QFYS01000001">
    <property type="protein sequence ID" value="RAK68874.1"/>
    <property type="molecule type" value="Genomic_DNA"/>
</dbReference>
<comment type="caution">
    <text evidence="1">The sequence shown here is derived from an EMBL/GenBank/DDBJ whole genome shotgun (WGS) entry which is preliminary data.</text>
</comment>
<dbReference type="AlphaFoldDB" id="A0A328BSQ5"/>
<reference evidence="1 2" key="1">
    <citation type="submission" date="2018-05" db="EMBL/GenBank/DDBJ databases">
        <authorList>
            <person name="Lanie J.A."/>
            <person name="Ng W.-L."/>
            <person name="Kazmierczak K.M."/>
            <person name="Andrzejewski T.M."/>
            <person name="Davidsen T.M."/>
            <person name="Wayne K.J."/>
            <person name="Tettelin H."/>
            <person name="Glass J.I."/>
            <person name="Rusch D."/>
            <person name="Podicherti R."/>
            <person name="Tsui H.-C.T."/>
            <person name="Winkler M.E."/>
        </authorList>
    </citation>
    <scope>NUCLEOTIDE SEQUENCE [LARGE SCALE GENOMIC DNA]</scope>
    <source>
        <strain evidence="1 2">BUT-10</strain>
    </source>
</reference>
<organism evidence="1 2">
    <name type="scientific">Phenylobacterium kunshanense</name>
    <dbReference type="NCBI Taxonomy" id="1445034"/>
    <lineage>
        <taxon>Bacteria</taxon>
        <taxon>Pseudomonadati</taxon>
        <taxon>Pseudomonadota</taxon>
        <taxon>Alphaproteobacteria</taxon>
        <taxon>Caulobacterales</taxon>
        <taxon>Caulobacteraceae</taxon>
        <taxon>Phenylobacterium</taxon>
    </lineage>
</organism>
<dbReference type="Proteomes" id="UP000249524">
    <property type="component" value="Unassembled WGS sequence"/>
</dbReference>
<evidence type="ECO:0000313" key="2">
    <source>
        <dbReference type="Proteomes" id="UP000249524"/>
    </source>
</evidence>
<protein>
    <submittedName>
        <fullName evidence="1">Uncharacterized protein</fullName>
    </submittedName>
</protein>
<keyword evidence="2" id="KW-1185">Reference proteome</keyword>
<accession>A0A328BSQ5</accession>
<sequence>MRGEPWTDLRDLLNRAEFDNVRREDQPAAAKQLLADFPTVEALDAYEAEIRRAALAPPDRQDARAMIGLMLAAFPNARPVDLGAYADSLLHYVVSDGYSPTVLAEACGQIVRKSTFAPSIAEVLAACEQARASLQSRLGIVAMVRRHRERVERRAA</sequence>